<sequence>MDLLFKNSSFAADYNRTEILTVRPGSVIILYRIILNTITKQFNNLLTLIQKFFPDSDISIDGQFTTLSTNYPTTPVVPTTTTTTTTEMPTTKSTTTEVPTTTTKSTTTSTTEVPTTTSTTEVPTTTTTTEVPTTTSTTEVPTTTTTTEVPTTTTTTEVPTTTITTEVPTTSITTKEVPTTKTTTTEVPTTTTTSKLTTTTDNCFPLKFQKCLDAGYSRTMFPNFKDETAEEAIISFNTSALPIINSGCSPLSLHYMCGLLFPKCENGQAKFSCKSTCLAIEKNCGKNATLLPCEHLTDDEMYCFLPEPHTTASTTVSSKTTKSQTPAPDLCFDMKSHVCEQAGYNNTMFPNVFGDEDYQSAEKNFKSLALPLIQRKCSPLALHYVCGLIFPQCNTLGQIRFSCQTTCLAVKQACGKSAIIFDCDFLTDDKAYCFLPPNITTDRPTPTTTTATTTTTTTTKAEVTTLTPDLCIVLDFPTCVEAGYSKTMAPNLLNDNDLESMKRSFQKNAEPVLARNCSALAAHYFCGLLFPKCVKGISKFSCKSTCLTVQQECGPNSTLIPCEGLTNDEEYCFLPPK</sequence>
<evidence type="ECO:0000259" key="5">
    <source>
        <dbReference type="PROSITE" id="PS50038"/>
    </source>
</evidence>
<evidence type="ECO:0000256" key="3">
    <source>
        <dbReference type="PROSITE-ProRule" id="PRU00090"/>
    </source>
</evidence>
<name>A0A0L8GWH9_OCTBM</name>
<dbReference type="GO" id="GO:0017147">
    <property type="term" value="F:Wnt-protein binding"/>
    <property type="evidence" value="ECO:0007669"/>
    <property type="project" value="TreeGrafter"/>
</dbReference>
<feature type="domain" description="FZ" evidence="5">
    <location>
        <begin position="471"/>
        <end position="553"/>
    </location>
</feature>
<feature type="domain" description="FZ" evidence="5">
    <location>
        <begin position="331"/>
        <end position="474"/>
    </location>
</feature>
<feature type="disulfide bond" evidence="3">
    <location>
        <begin position="211"/>
        <end position="257"/>
    </location>
</feature>
<dbReference type="CDD" id="cd07066">
    <property type="entry name" value="CRD_FZ"/>
    <property type="match status" value="3"/>
</dbReference>
<dbReference type="InterPro" id="IPR020067">
    <property type="entry name" value="Frizzled_dom"/>
</dbReference>
<dbReference type="EMBL" id="KQ420199">
    <property type="protein sequence ID" value="KOF80970.1"/>
    <property type="molecule type" value="Genomic_DNA"/>
</dbReference>
<evidence type="ECO:0000256" key="2">
    <source>
        <dbReference type="ARBA" id="ARBA00023157"/>
    </source>
</evidence>
<dbReference type="SMART" id="SM00063">
    <property type="entry name" value="FRI"/>
    <property type="match status" value="1"/>
</dbReference>
<organism evidence="6">
    <name type="scientific">Octopus bimaculoides</name>
    <name type="common">California two-spotted octopus</name>
    <dbReference type="NCBI Taxonomy" id="37653"/>
    <lineage>
        <taxon>Eukaryota</taxon>
        <taxon>Metazoa</taxon>
        <taxon>Spiralia</taxon>
        <taxon>Lophotrochozoa</taxon>
        <taxon>Mollusca</taxon>
        <taxon>Cephalopoda</taxon>
        <taxon>Coleoidea</taxon>
        <taxon>Octopodiformes</taxon>
        <taxon>Octopoda</taxon>
        <taxon>Incirrata</taxon>
        <taxon>Octopodidae</taxon>
        <taxon>Octopus</taxon>
    </lineage>
</organism>
<dbReference type="AlphaFoldDB" id="A0A0L8GWH9"/>
<feature type="disulfide bond" evidence="3">
    <location>
        <begin position="203"/>
        <end position="264"/>
    </location>
</feature>
<feature type="region of interest" description="Disordered" evidence="4">
    <location>
        <begin position="78"/>
        <end position="157"/>
    </location>
</feature>
<dbReference type="GO" id="GO:0060070">
    <property type="term" value="P:canonical Wnt signaling pathway"/>
    <property type="evidence" value="ECO:0007669"/>
    <property type="project" value="TreeGrafter"/>
</dbReference>
<reference evidence="6" key="1">
    <citation type="submission" date="2015-07" db="EMBL/GenBank/DDBJ databases">
        <title>MeaNS - Measles Nucleotide Surveillance Program.</title>
        <authorList>
            <person name="Tran T."/>
            <person name="Druce J."/>
        </authorList>
    </citation>
    <scope>NUCLEOTIDE SEQUENCE</scope>
    <source>
        <strain evidence="6">UCB-OBI-ISO-001</strain>
        <tissue evidence="6">Gonad</tissue>
    </source>
</reference>
<protein>
    <recommendedName>
        <fullName evidence="5">FZ domain-containing protein</fullName>
    </recommendedName>
</protein>
<keyword evidence="2 3" id="KW-1015">Disulfide bond</keyword>
<evidence type="ECO:0000256" key="1">
    <source>
        <dbReference type="ARBA" id="ARBA00022473"/>
    </source>
</evidence>
<evidence type="ECO:0000313" key="6">
    <source>
        <dbReference type="EMBL" id="KOF80970.1"/>
    </source>
</evidence>
<gene>
    <name evidence="6" type="ORF">OCBIM_22027137mg</name>
</gene>
<dbReference type="PANTHER" id="PTHR11309">
    <property type="entry name" value="FRIZZLED"/>
    <property type="match status" value="1"/>
</dbReference>
<evidence type="ECO:0000256" key="4">
    <source>
        <dbReference type="SAM" id="MobiDB-lite"/>
    </source>
</evidence>
<dbReference type="GO" id="GO:0042813">
    <property type="term" value="F:Wnt receptor activity"/>
    <property type="evidence" value="ECO:0007669"/>
    <property type="project" value="TreeGrafter"/>
</dbReference>
<dbReference type="SUPFAM" id="SSF63501">
    <property type="entry name" value="Frizzled cysteine-rich domain"/>
    <property type="match status" value="3"/>
</dbReference>
<dbReference type="GO" id="GO:0035567">
    <property type="term" value="P:non-canonical Wnt signaling pathway"/>
    <property type="evidence" value="ECO:0007669"/>
    <property type="project" value="TreeGrafter"/>
</dbReference>
<dbReference type="OrthoDB" id="10061449at2759"/>
<dbReference type="Gene3D" id="1.10.2000.10">
    <property type="entry name" value="Frizzled cysteine-rich domain"/>
    <property type="match status" value="3"/>
</dbReference>
<feature type="non-terminal residue" evidence="6">
    <location>
        <position position="577"/>
    </location>
</feature>
<feature type="domain" description="FZ" evidence="5">
    <location>
        <begin position="198"/>
        <end position="334"/>
    </location>
</feature>
<comment type="caution">
    <text evidence="3">Lacks conserved residue(s) required for the propagation of feature annotation.</text>
</comment>
<dbReference type="PROSITE" id="PS50038">
    <property type="entry name" value="FZ"/>
    <property type="match status" value="3"/>
</dbReference>
<keyword evidence="1" id="KW-0217">Developmental protein</keyword>
<proteinExistence type="predicted"/>
<dbReference type="Pfam" id="PF01392">
    <property type="entry name" value="Fz"/>
    <property type="match status" value="3"/>
</dbReference>
<accession>A0A0L8GWH9</accession>
<dbReference type="InterPro" id="IPR015526">
    <property type="entry name" value="Frizzled/SFRP"/>
</dbReference>
<dbReference type="GO" id="GO:0005886">
    <property type="term" value="C:plasma membrane"/>
    <property type="evidence" value="ECO:0007669"/>
    <property type="project" value="TreeGrafter"/>
</dbReference>
<dbReference type="InterPro" id="IPR036790">
    <property type="entry name" value="Frizzled_dom_sf"/>
</dbReference>